<protein>
    <submittedName>
        <fullName evidence="1">Uncharacterized protein</fullName>
    </submittedName>
</protein>
<dbReference type="EMBL" id="CM044706">
    <property type="protein sequence ID" value="KAI5656051.1"/>
    <property type="molecule type" value="Genomic_DNA"/>
</dbReference>
<comment type="caution">
    <text evidence="1">The sequence shown here is derived from an EMBL/GenBank/DDBJ whole genome shotgun (WGS) entry which is preliminary data.</text>
</comment>
<keyword evidence="2" id="KW-1185">Reference proteome</keyword>
<evidence type="ECO:0000313" key="1">
    <source>
        <dbReference type="EMBL" id="KAI5656051.1"/>
    </source>
</evidence>
<name>A0ACC0A5L7_CATRO</name>
<gene>
    <name evidence="1" type="ORF">M9H77_24844</name>
</gene>
<proteinExistence type="predicted"/>
<organism evidence="1 2">
    <name type="scientific">Catharanthus roseus</name>
    <name type="common">Madagascar periwinkle</name>
    <name type="synonym">Vinca rosea</name>
    <dbReference type="NCBI Taxonomy" id="4058"/>
    <lineage>
        <taxon>Eukaryota</taxon>
        <taxon>Viridiplantae</taxon>
        <taxon>Streptophyta</taxon>
        <taxon>Embryophyta</taxon>
        <taxon>Tracheophyta</taxon>
        <taxon>Spermatophyta</taxon>
        <taxon>Magnoliopsida</taxon>
        <taxon>eudicotyledons</taxon>
        <taxon>Gunneridae</taxon>
        <taxon>Pentapetalae</taxon>
        <taxon>asterids</taxon>
        <taxon>lamiids</taxon>
        <taxon>Gentianales</taxon>
        <taxon>Apocynaceae</taxon>
        <taxon>Rauvolfioideae</taxon>
        <taxon>Vinceae</taxon>
        <taxon>Catharanthinae</taxon>
        <taxon>Catharanthus</taxon>
    </lineage>
</organism>
<sequence>MATKSDFAQKLLHDLRLRKEQMAATQNNNSMVSKGSYGNHGQTYKGSRQIKALESVGSRSGKSFGGTRSETGSYYVSGDSSNQIVAYGKGTSSAQIGDLSAALAFAFGNGGKFGRMDGSGNIQMLNFLQHIGRRSMDKGMIVTRSSFGKISTNGHCPTFSHIHINEVSKGVQKLNQILRACSNGVNFDRYSIEVGRELLKGAMDLEESLRVLADLQEASDYMNSTQRKSKIKLLEDDEEDDENESAKLTEMKRLDRPRFSFDKPSRTTTSTKETAKNGIKQQFMALTYGEETPRLQAKQLQSSSNFGSHTRSGSYLPDYGTLSTYFEPKSPSISSHSKPEKGRISNVIAKLMGLDELPSKGDSKTTEKEMSSKRKESTVSKKHGASDDSIPQQTENGPHSSSQKRMASSQITPSRDTAFVQKAERIQAIPNGSSKVALSEENSLQQDIEIAARKDAGSVSKIATIIMDNQQSRVNQHNEVAGYRKVLHEKRKEENNKIDEENIVTKKGESKDLFMNNEKMPKAPERQKVSEENALEDTFIKRHAAQTEKKNAGNLLQSKQQKQQHGHEHQQLKVTKKFDNLQEKRKQDVVKQKLQAREAKGNQNELTVLPKTKDSAKGSTKKQLYANLAPGSKKKPMKHIEVKPKGPPNSRNVARATHETSMHVPHQRKKINNKKINESQIDKKIDTVANRRNGTLDHSAGPLNSHSPVRPEMKHQKDEKASINRVAKQESEPEHKGTEAGITEFKETEGSSYPANGVAQLKNVAEGVTFNNSDENECQGLEVPKSLTSSDSPSNIAHEEHEVPDDEQACISTEDLQFESFKVVSTPDRGGHEGSPETFKQTHDEHKKIPSSGSAELLTEAEKQLKEILIKGQLFLNTAEALFKLNIPVSILHGSDHNNQGVDNKLTLDCAYELLKEKGRRQELAIYPCKEKSLIGYVKIKSFDDLIKQLSKDFDNLKFSGGKTDEECDTADYLHKMLEKDIQNIKPDMNSMWDFSWNEKTFGFLEKDEIVKDVEKQMLNGLLDEITRDLLHIPVSA</sequence>
<accession>A0ACC0A5L7</accession>
<reference evidence="2" key="1">
    <citation type="journal article" date="2023" name="Nat. Plants">
        <title>Single-cell RNA sequencing provides a high-resolution roadmap for understanding the multicellular compartmentation of specialized metabolism.</title>
        <authorList>
            <person name="Sun S."/>
            <person name="Shen X."/>
            <person name="Li Y."/>
            <person name="Li Y."/>
            <person name="Wang S."/>
            <person name="Li R."/>
            <person name="Zhang H."/>
            <person name="Shen G."/>
            <person name="Guo B."/>
            <person name="Wei J."/>
            <person name="Xu J."/>
            <person name="St-Pierre B."/>
            <person name="Chen S."/>
            <person name="Sun C."/>
        </authorList>
    </citation>
    <scope>NUCLEOTIDE SEQUENCE [LARGE SCALE GENOMIC DNA]</scope>
</reference>
<dbReference type="Proteomes" id="UP001060085">
    <property type="component" value="Linkage Group LG06"/>
</dbReference>
<evidence type="ECO:0000313" key="2">
    <source>
        <dbReference type="Proteomes" id="UP001060085"/>
    </source>
</evidence>